<sequence length="302" mass="32990">MGWFGRKRSEAPQPDDRIQWVTSTARRLLAEKGVESTVEFGERLEDAQLVAADGRRFPIYNLVPKTEGASREAAERLIDQHLDLVLGTATDPDPSTFDPEDLRARVRTRILPVVDDPADAERFGYGRPFAEGLITVLCIDFPQTVRTLTTRDLDQLPLGLDELYGLGQFHTDHEPIEKETELVPGIRLFEGGSLFIASKAANLTAVTGPAPFGTVFAVPNRHMLLTLELTGPDSLVTIQQLVSIVLTILQDPVPGGPISPDLYFSRDGMISRISSLDPSGKVTITVGEHLQRALDDAGLGDA</sequence>
<proteinExistence type="predicted"/>
<evidence type="ECO:0000313" key="2">
    <source>
        <dbReference type="Proteomes" id="UP000192775"/>
    </source>
</evidence>
<dbReference type="RefSeq" id="WP_085020936.1">
    <property type="nucleotide sequence ID" value="NZ_BMHD01000001.1"/>
</dbReference>
<dbReference type="Proteomes" id="UP000192775">
    <property type="component" value="Chromosome"/>
</dbReference>
<dbReference type="STRING" id="1619308.B5808_17405"/>
<organism evidence="1 2">
    <name type="scientific">Cnuibacter physcomitrellae</name>
    <dbReference type="NCBI Taxonomy" id="1619308"/>
    <lineage>
        <taxon>Bacteria</taxon>
        <taxon>Bacillati</taxon>
        <taxon>Actinomycetota</taxon>
        <taxon>Actinomycetes</taxon>
        <taxon>Micrococcales</taxon>
        <taxon>Microbacteriaceae</taxon>
        <taxon>Cnuibacter</taxon>
    </lineage>
</organism>
<dbReference type="EMBL" id="CP020715">
    <property type="protein sequence ID" value="ARJ06798.1"/>
    <property type="molecule type" value="Genomic_DNA"/>
</dbReference>
<accession>A0A1X9LR49</accession>
<name>A0A1X9LR49_9MICO</name>
<protein>
    <submittedName>
        <fullName evidence="1">Uncharacterized protein</fullName>
    </submittedName>
</protein>
<dbReference type="KEGG" id="cphy:B5808_17405"/>
<keyword evidence="2" id="KW-1185">Reference proteome</keyword>
<gene>
    <name evidence="1" type="ORF">B5808_17405</name>
</gene>
<evidence type="ECO:0000313" key="1">
    <source>
        <dbReference type="EMBL" id="ARJ06798.1"/>
    </source>
</evidence>
<dbReference type="AlphaFoldDB" id="A0A1X9LR49"/>
<reference evidence="1 2" key="1">
    <citation type="submission" date="2017-04" db="EMBL/GenBank/DDBJ databases">
        <authorList>
            <person name="Afonso C.L."/>
            <person name="Miller P.J."/>
            <person name="Scott M.A."/>
            <person name="Spackman E."/>
            <person name="Goraichik I."/>
            <person name="Dimitrov K.M."/>
            <person name="Suarez D.L."/>
            <person name="Swayne D.E."/>
        </authorList>
    </citation>
    <scope>NUCLEOTIDE SEQUENCE [LARGE SCALE GENOMIC DNA]</scope>
    <source>
        <strain evidence="2">XA(T)</strain>
    </source>
</reference>